<reference evidence="7 8" key="1">
    <citation type="submission" date="2021-03" db="EMBL/GenBank/DDBJ databases">
        <title>Oceanisphaera sp. nov., isolated from the intestine.</title>
        <authorList>
            <person name="Zhao L.-H."/>
            <person name="Shi L.-F."/>
        </authorList>
    </citation>
    <scope>NUCLEOTIDE SEQUENCE [LARGE SCALE GENOMIC DNA]</scope>
    <source>
        <strain evidence="7 8">DM8</strain>
    </source>
</reference>
<protein>
    <submittedName>
        <fullName evidence="7">Anion permease</fullName>
    </submittedName>
</protein>
<feature type="transmembrane region" description="Helical" evidence="6">
    <location>
        <begin position="313"/>
        <end position="332"/>
    </location>
</feature>
<gene>
    <name evidence="7" type="ORF">J3U76_03030</name>
</gene>
<evidence type="ECO:0000313" key="7">
    <source>
        <dbReference type="EMBL" id="MBO1518621.1"/>
    </source>
</evidence>
<evidence type="ECO:0000256" key="5">
    <source>
        <dbReference type="ARBA" id="ARBA00023136"/>
    </source>
</evidence>
<comment type="caution">
    <text evidence="7">The sequence shown here is derived from an EMBL/GenBank/DDBJ whole genome shotgun (WGS) entry which is preliminary data.</text>
</comment>
<feature type="transmembrane region" description="Helical" evidence="6">
    <location>
        <begin position="374"/>
        <end position="394"/>
    </location>
</feature>
<dbReference type="PANTHER" id="PTHR42826">
    <property type="entry name" value="DICARBOXYLATE TRANSPORTER 2.1, CHLOROPLASTIC"/>
    <property type="match status" value="1"/>
</dbReference>
<feature type="transmembrane region" description="Helical" evidence="6">
    <location>
        <begin position="344"/>
        <end position="362"/>
    </location>
</feature>
<feature type="transmembrane region" description="Helical" evidence="6">
    <location>
        <begin position="467"/>
        <end position="487"/>
    </location>
</feature>
<evidence type="ECO:0000256" key="3">
    <source>
        <dbReference type="ARBA" id="ARBA00022692"/>
    </source>
</evidence>
<dbReference type="RefSeq" id="WP_208004277.1">
    <property type="nucleotide sequence ID" value="NZ_JAGDFX010000003.1"/>
</dbReference>
<comment type="similarity">
    <text evidence="2">Belongs to the SLC13A/DASS transporter (TC 2.A.47) family. DIT1 subfamily.</text>
</comment>
<keyword evidence="4 6" id="KW-1133">Transmembrane helix</keyword>
<proteinExistence type="inferred from homology"/>
<dbReference type="Proteomes" id="UP000664882">
    <property type="component" value="Unassembled WGS sequence"/>
</dbReference>
<keyword evidence="3 6" id="KW-0812">Transmembrane</keyword>
<evidence type="ECO:0000256" key="4">
    <source>
        <dbReference type="ARBA" id="ARBA00022989"/>
    </source>
</evidence>
<evidence type="ECO:0000256" key="1">
    <source>
        <dbReference type="ARBA" id="ARBA00004141"/>
    </source>
</evidence>
<organism evidence="7 8">
    <name type="scientific">Oceanisphaera pacifica</name>
    <dbReference type="NCBI Taxonomy" id="2818389"/>
    <lineage>
        <taxon>Bacteria</taxon>
        <taxon>Pseudomonadati</taxon>
        <taxon>Pseudomonadota</taxon>
        <taxon>Gammaproteobacteria</taxon>
        <taxon>Aeromonadales</taxon>
        <taxon>Aeromonadaceae</taxon>
        <taxon>Oceanisphaera</taxon>
    </lineage>
</organism>
<evidence type="ECO:0000256" key="6">
    <source>
        <dbReference type="SAM" id="Phobius"/>
    </source>
</evidence>
<keyword evidence="8" id="KW-1185">Reference proteome</keyword>
<dbReference type="Pfam" id="PF00939">
    <property type="entry name" value="Na_sulph_symp"/>
    <property type="match status" value="1"/>
</dbReference>
<dbReference type="NCBIfam" id="TIGR00785">
    <property type="entry name" value="dass"/>
    <property type="match status" value="1"/>
</dbReference>
<feature type="transmembrane region" description="Helical" evidence="6">
    <location>
        <begin position="285"/>
        <end position="306"/>
    </location>
</feature>
<name>A0ABS3NDF3_9GAMM</name>
<accession>A0ABS3NDF3</accession>
<feature type="transmembrane region" description="Helical" evidence="6">
    <location>
        <begin position="42"/>
        <end position="73"/>
    </location>
</feature>
<dbReference type="InterPro" id="IPR001898">
    <property type="entry name" value="SLC13A/DASS"/>
</dbReference>
<feature type="transmembrane region" description="Helical" evidence="6">
    <location>
        <begin position="232"/>
        <end position="255"/>
    </location>
</feature>
<dbReference type="InterPro" id="IPR030676">
    <property type="entry name" value="CitT-rel"/>
</dbReference>
<keyword evidence="5 6" id="KW-0472">Membrane</keyword>
<sequence>MSSTSPVTQSDLHIKPALVAIAVGLLIWFLPQPAEVSNQGWMMLAIFIGTIAAIIGKAMPIGALSILAIALVAATGVTSDNPSTSISNALSSFSSPLIWLIAVAVMISRGLINTGLGGRIGYYFISIFGRKTLGIGYGLALSELVIAPVTPSNTARGGAIIHPIMQSIANSFKSGPEQNTSHLIGKYLALVNYHSNPITSAMFITATAPNPLTVQLIAQATGADIQLSWTTWMLAMLLPGLIALALMPLVIYWLYPPQIKTTPDASRFAKQQLKELGPIQKDEKIMMSVFGLLLLLWADIPALFFGDFLTINATTTAFIGLTVLLLTGVLTWQDVLKERNAWDTLVWFGALVMMASQLNKLGVIDWFSHSMQNIIATAGMGWPAGAALLVLVFLYSHYFFASTTAHITAMMGAFLVVGLSLGAPPMPFVLMMAASSSIMMTLTHYATGTSPVIFNSGYVTLGEWWKVGFVMSVVNLTIWVIVGGAWWKLLGYW</sequence>
<evidence type="ECO:0000313" key="8">
    <source>
        <dbReference type="Proteomes" id="UP000664882"/>
    </source>
</evidence>
<comment type="subcellular location">
    <subcellularLocation>
        <location evidence="1">Membrane</location>
        <topology evidence="1">Multi-pass membrane protein</topology>
    </subcellularLocation>
</comment>
<feature type="transmembrane region" description="Helical" evidence="6">
    <location>
        <begin position="93"/>
        <end position="112"/>
    </location>
</feature>
<feature type="transmembrane region" description="Helical" evidence="6">
    <location>
        <begin position="12"/>
        <end position="30"/>
    </location>
</feature>
<dbReference type="PIRSF" id="PIRSF002457">
    <property type="entry name" value="DASS"/>
    <property type="match status" value="1"/>
</dbReference>
<evidence type="ECO:0000256" key="2">
    <source>
        <dbReference type="ARBA" id="ARBA00007349"/>
    </source>
</evidence>
<dbReference type="EMBL" id="JAGDFX010000003">
    <property type="protein sequence ID" value="MBO1518621.1"/>
    <property type="molecule type" value="Genomic_DNA"/>
</dbReference>